<evidence type="ECO:0000313" key="8">
    <source>
        <dbReference type="Proteomes" id="UP000887566"/>
    </source>
</evidence>
<keyword evidence="5 6" id="KW-0472">Membrane</keyword>
<feature type="domain" description="Transmembrane protein 135 N-terminal" evidence="7">
    <location>
        <begin position="19"/>
        <end position="152"/>
    </location>
</feature>
<dbReference type="InterPro" id="IPR026749">
    <property type="entry name" value="Tmem135"/>
</dbReference>
<evidence type="ECO:0000313" key="9">
    <source>
        <dbReference type="WBParaSite" id="PSAMB.scaffold1933size26570.g15624.t1"/>
    </source>
</evidence>
<reference evidence="9" key="1">
    <citation type="submission" date="2022-11" db="UniProtKB">
        <authorList>
            <consortium name="WormBaseParasite"/>
        </authorList>
    </citation>
    <scope>IDENTIFICATION</scope>
</reference>
<dbReference type="PANTHER" id="PTHR12459">
    <property type="entry name" value="TRANSMEMBRANE PROTEIN 135-RELATED"/>
    <property type="match status" value="1"/>
</dbReference>
<keyword evidence="8" id="KW-1185">Reference proteome</keyword>
<evidence type="ECO:0000259" key="7">
    <source>
        <dbReference type="Pfam" id="PF15982"/>
    </source>
</evidence>
<dbReference type="GO" id="GO:0012505">
    <property type="term" value="C:endomembrane system"/>
    <property type="evidence" value="ECO:0007669"/>
    <property type="project" value="UniProtKB-SubCell"/>
</dbReference>
<evidence type="ECO:0000256" key="4">
    <source>
        <dbReference type="ARBA" id="ARBA00022989"/>
    </source>
</evidence>
<accession>A0A914VGG1</accession>
<sequence>MTVMSKFFAGQLGMQLLTTNCYETTHPWNPSCWGALYDVVWNGWKFSFKTYLTVYFLTSLAHVKDPRKIDWKRLVKDAARSAAFLTANLVGYLFWMCRFRQAFGFFVWPSLGLFNGFAASFFAILLEQKKRRGMLTLYLTNLASETAFRMLVNHGYLKKLPHGESMVLGTGLAGYFYLLHNRQLDEGAAKVLGLVFKLQPDDILPLHPFPREVQQLLIQLRAYGGKHHLCIHKNSCLSTSVESFLRNFTVGYGVSAAMHLVKSLGQIFKKPSAVLSGLVSFQTLRLPLFLGSLPLIYHASQCLLHRHFDRSDALFGALSGALSGAAMMFYPNVSIAMYVLWKWIETIYFKAVSSGYLPSWKHGDILLYTISTGFVLFSASMEPHSIRKGYWNFLLGLTGNKAALFNRVLFDKFGFNSSRWFPGYRPALDPCFCTMNPGSY</sequence>
<name>A0A914VGG1_9BILA</name>
<comment type="similarity">
    <text evidence="2">Belongs to the TMEM135 family.</text>
</comment>
<comment type="subcellular location">
    <subcellularLocation>
        <location evidence="1">Endomembrane system</location>
        <topology evidence="1">Multi-pass membrane protein</topology>
    </subcellularLocation>
</comment>
<dbReference type="InterPro" id="IPR031926">
    <property type="entry name" value="TMEM135_N"/>
</dbReference>
<dbReference type="WBParaSite" id="PSAMB.scaffold1933size26570.g15624.t1">
    <property type="protein sequence ID" value="PSAMB.scaffold1933size26570.g15624.t1"/>
    <property type="gene ID" value="PSAMB.scaffold1933size26570.g15624"/>
</dbReference>
<proteinExistence type="inferred from homology"/>
<dbReference type="PANTHER" id="PTHR12459:SF15">
    <property type="entry name" value="TRANSMEMBRANE PROTEIN 135"/>
    <property type="match status" value="1"/>
</dbReference>
<dbReference type="Pfam" id="PF15982">
    <property type="entry name" value="TMEM135_C_rich"/>
    <property type="match status" value="1"/>
</dbReference>
<protein>
    <submittedName>
        <fullName evidence="9">Transmembrane protein 135 N-terminal domain-containing protein</fullName>
    </submittedName>
</protein>
<evidence type="ECO:0000256" key="1">
    <source>
        <dbReference type="ARBA" id="ARBA00004127"/>
    </source>
</evidence>
<feature type="transmembrane region" description="Helical" evidence="6">
    <location>
        <begin position="313"/>
        <end position="341"/>
    </location>
</feature>
<evidence type="ECO:0000256" key="3">
    <source>
        <dbReference type="ARBA" id="ARBA00022692"/>
    </source>
</evidence>
<dbReference type="AlphaFoldDB" id="A0A914VGG1"/>
<organism evidence="8 9">
    <name type="scientific">Plectus sambesii</name>
    <dbReference type="NCBI Taxonomy" id="2011161"/>
    <lineage>
        <taxon>Eukaryota</taxon>
        <taxon>Metazoa</taxon>
        <taxon>Ecdysozoa</taxon>
        <taxon>Nematoda</taxon>
        <taxon>Chromadorea</taxon>
        <taxon>Plectida</taxon>
        <taxon>Plectina</taxon>
        <taxon>Plectoidea</taxon>
        <taxon>Plectidae</taxon>
        <taxon>Plectus</taxon>
    </lineage>
</organism>
<evidence type="ECO:0000256" key="5">
    <source>
        <dbReference type="ARBA" id="ARBA00023136"/>
    </source>
</evidence>
<evidence type="ECO:0000256" key="6">
    <source>
        <dbReference type="SAM" id="Phobius"/>
    </source>
</evidence>
<keyword evidence="4 6" id="KW-1133">Transmembrane helix</keyword>
<keyword evidence="3 6" id="KW-0812">Transmembrane</keyword>
<feature type="transmembrane region" description="Helical" evidence="6">
    <location>
        <begin position="102"/>
        <end position="126"/>
    </location>
</feature>
<dbReference type="Proteomes" id="UP000887566">
    <property type="component" value="Unplaced"/>
</dbReference>
<evidence type="ECO:0000256" key="2">
    <source>
        <dbReference type="ARBA" id="ARBA00008924"/>
    </source>
</evidence>